<dbReference type="InterPro" id="IPR010035">
    <property type="entry name" value="Thi_S"/>
</dbReference>
<evidence type="ECO:0000313" key="2">
    <source>
        <dbReference type="Proteomes" id="UP000654004"/>
    </source>
</evidence>
<keyword evidence="2" id="KW-1185">Reference proteome</keyword>
<protein>
    <recommendedName>
        <fullName evidence="3">Sulfur carrier protein ThiS</fullName>
    </recommendedName>
</protein>
<dbReference type="SUPFAM" id="SSF54285">
    <property type="entry name" value="MoaD/ThiS"/>
    <property type="match status" value="1"/>
</dbReference>
<dbReference type="EMBL" id="BMQW01000001">
    <property type="protein sequence ID" value="GGP74190.1"/>
    <property type="molecule type" value="Genomic_DNA"/>
</dbReference>
<sequence>MDANHPSQSIQVVFNGAAETLKGTVTISELLILKQLPINAIAIVVNDEVLPRSRWNHVICHQYDRINVFSAVAGG</sequence>
<dbReference type="RefSeq" id="WP_188952564.1">
    <property type="nucleotide sequence ID" value="NZ_BMQW01000001.1"/>
</dbReference>
<dbReference type="CDD" id="cd00565">
    <property type="entry name" value="Ubl_ThiS"/>
    <property type="match status" value="1"/>
</dbReference>
<evidence type="ECO:0000313" key="1">
    <source>
        <dbReference type="EMBL" id="GGP74190.1"/>
    </source>
</evidence>
<dbReference type="Pfam" id="PF02597">
    <property type="entry name" value="ThiS"/>
    <property type="match status" value="1"/>
</dbReference>
<dbReference type="Gene3D" id="3.10.20.30">
    <property type="match status" value="1"/>
</dbReference>
<name>A0ABQ2QC36_9GAMM</name>
<dbReference type="PANTHER" id="PTHR34472:SF1">
    <property type="entry name" value="SULFUR CARRIER PROTEIN THIS"/>
    <property type="match status" value="1"/>
</dbReference>
<accession>A0ABQ2QC36</accession>
<dbReference type="NCBIfam" id="TIGR01683">
    <property type="entry name" value="thiS"/>
    <property type="match status" value="1"/>
</dbReference>
<comment type="caution">
    <text evidence="1">The sequence shown here is derived from an EMBL/GenBank/DDBJ whole genome shotgun (WGS) entry which is preliminary data.</text>
</comment>
<dbReference type="Proteomes" id="UP000654004">
    <property type="component" value="Unassembled WGS sequence"/>
</dbReference>
<dbReference type="InterPro" id="IPR016155">
    <property type="entry name" value="Mopterin_synth/thiamin_S_b"/>
</dbReference>
<organism evidence="1 2">
    <name type="scientific">Shewanella ulleungensis</name>
    <dbReference type="NCBI Taxonomy" id="2282699"/>
    <lineage>
        <taxon>Bacteria</taxon>
        <taxon>Pseudomonadati</taxon>
        <taxon>Pseudomonadota</taxon>
        <taxon>Gammaproteobacteria</taxon>
        <taxon>Alteromonadales</taxon>
        <taxon>Shewanellaceae</taxon>
        <taxon>Shewanella</taxon>
    </lineage>
</organism>
<dbReference type="PANTHER" id="PTHR34472">
    <property type="entry name" value="SULFUR CARRIER PROTEIN THIS"/>
    <property type="match status" value="1"/>
</dbReference>
<gene>
    <name evidence="1" type="ORF">GCM10009410_02420</name>
</gene>
<evidence type="ECO:0008006" key="3">
    <source>
        <dbReference type="Google" id="ProtNLM"/>
    </source>
</evidence>
<proteinExistence type="predicted"/>
<dbReference type="InterPro" id="IPR012675">
    <property type="entry name" value="Beta-grasp_dom_sf"/>
</dbReference>
<dbReference type="InterPro" id="IPR003749">
    <property type="entry name" value="ThiS/MoaD-like"/>
</dbReference>
<reference evidence="2" key="1">
    <citation type="journal article" date="2019" name="Int. J. Syst. Evol. Microbiol.">
        <title>The Global Catalogue of Microorganisms (GCM) 10K type strain sequencing project: providing services to taxonomists for standard genome sequencing and annotation.</title>
        <authorList>
            <consortium name="The Broad Institute Genomics Platform"/>
            <consortium name="The Broad Institute Genome Sequencing Center for Infectious Disease"/>
            <person name="Wu L."/>
            <person name="Ma J."/>
        </authorList>
    </citation>
    <scope>NUCLEOTIDE SEQUENCE [LARGE SCALE GENOMIC DNA]</scope>
    <source>
        <strain evidence="2">JCM 32305</strain>
    </source>
</reference>